<keyword evidence="4" id="KW-1185">Reference proteome</keyword>
<dbReference type="GeneID" id="112295914"/>
<accession>A0A2K1IY92</accession>
<dbReference type="Gramene" id="Pp3c19_12950V3.2">
    <property type="protein sequence ID" value="Pp3c19_12950V3.2"/>
    <property type="gene ID" value="Pp3c19_12950"/>
</dbReference>
<evidence type="ECO:0000256" key="1">
    <source>
        <dbReference type="SAM" id="MobiDB-lite"/>
    </source>
</evidence>
<dbReference type="EMBL" id="ABEU02000019">
    <property type="protein sequence ID" value="PNR34241.1"/>
    <property type="molecule type" value="Genomic_DNA"/>
</dbReference>
<organism evidence="2">
    <name type="scientific">Physcomitrium patens</name>
    <name type="common">Spreading-leaved earth moss</name>
    <name type="synonym">Physcomitrella patens</name>
    <dbReference type="NCBI Taxonomy" id="3218"/>
    <lineage>
        <taxon>Eukaryota</taxon>
        <taxon>Viridiplantae</taxon>
        <taxon>Streptophyta</taxon>
        <taxon>Embryophyta</taxon>
        <taxon>Bryophyta</taxon>
        <taxon>Bryophytina</taxon>
        <taxon>Bryopsida</taxon>
        <taxon>Funariidae</taxon>
        <taxon>Funariales</taxon>
        <taxon>Funariaceae</taxon>
        <taxon>Physcomitrium</taxon>
    </lineage>
</organism>
<evidence type="ECO:0000313" key="3">
    <source>
        <dbReference type="EnsemblPlants" id="Pp3c19_12950V3.1"/>
    </source>
</evidence>
<dbReference type="Gramene" id="Pp3c19_12950V3.1">
    <property type="protein sequence ID" value="Pp3c19_12950V3.1"/>
    <property type="gene ID" value="Pp3c19_12950"/>
</dbReference>
<protein>
    <submittedName>
        <fullName evidence="2 3">Uncharacterized protein</fullName>
    </submittedName>
</protein>
<dbReference type="RefSeq" id="XP_024403719.1">
    <property type="nucleotide sequence ID" value="XM_024547951.2"/>
</dbReference>
<feature type="compositionally biased region" description="Polar residues" evidence="1">
    <location>
        <begin position="165"/>
        <end position="176"/>
    </location>
</feature>
<evidence type="ECO:0000313" key="2">
    <source>
        <dbReference type="EMBL" id="PNR34241.1"/>
    </source>
</evidence>
<feature type="region of interest" description="Disordered" evidence="1">
    <location>
        <begin position="135"/>
        <end position="237"/>
    </location>
</feature>
<dbReference type="EnsemblPlants" id="Pp3c19_12950V3.1">
    <property type="protein sequence ID" value="Pp3c19_12950V3.1"/>
    <property type="gene ID" value="Pp3c19_12950"/>
</dbReference>
<feature type="compositionally biased region" description="Polar residues" evidence="1">
    <location>
        <begin position="216"/>
        <end position="229"/>
    </location>
</feature>
<reference evidence="2 4" key="2">
    <citation type="journal article" date="2018" name="Plant J.">
        <title>The Physcomitrella patens chromosome-scale assembly reveals moss genome structure and evolution.</title>
        <authorList>
            <person name="Lang D."/>
            <person name="Ullrich K.K."/>
            <person name="Murat F."/>
            <person name="Fuchs J."/>
            <person name="Jenkins J."/>
            <person name="Haas F.B."/>
            <person name="Piednoel M."/>
            <person name="Gundlach H."/>
            <person name="Van Bel M."/>
            <person name="Meyberg R."/>
            <person name="Vives C."/>
            <person name="Morata J."/>
            <person name="Symeonidi A."/>
            <person name="Hiss M."/>
            <person name="Muchero W."/>
            <person name="Kamisugi Y."/>
            <person name="Saleh O."/>
            <person name="Blanc G."/>
            <person name="Decker E.L."/>
            <person name="van Gessel N."/>
            <person name="Grimwood J."/>
            <person name="Hayes R.D."/>
            <person name="Graham S.W."/>
            <person name="Gunter L.E."/>
            <person name="McDaniel S.F."/>
            <person name="Hoernstein S.N.W."/>
            <person name="Larsson A."/>
            <person name="Li F.W."/>
            <person name="Perroud P.F."/>
            <person name="Phillips J."/>
            <person name="Ranjan P."/>
            <person name="Rokshar D.S."/>
            <person name="Rothfels C.J."/>
            <person name="Schneider L."/>
            <person name="Shu S."/>
            <person name="Stevenson D.W."/>
            <person name="Thummler F."/>
            <person name="Tillich M."/>
            <person name="Villarreal Aguilar J.C."/>
            <person name="Widiez T."/>
            <person name="Wong G.K."/>
            <person name="Wymore A."/>
            <person name="Zhang Y."/>
            <person name="Zimmer A.D."/>
            <person name="Quatrano R.S."/>
            <person name="Mayer K.F.X."/>
            <person name="Goodstein D."/>
            <person name="Casacuberta J.M."/>
            <person name="Vandepoele K."/>
            <person name="Reski R."/>
            <person name="Cuming A.C."/>
            <person name="Tuskan G.A."/>
            <person name="Maumus F."/>
            <person name="Salse J."/>
            <person name="Schmutz J."/>
            <person name="Rensing S.A."/>
        </authorList>
    </citation>
    <scope>NUCLEOTIDE SEQUENCE [LARGE SCALE GENOMIC DNA]</scope>
    <source>
        <strain evidence="3 4">cv. Gransden 2004</strain>
    </source>
</reference>
<dbReference type="OrthoDB" id="1987601at2759"/>
<dbReference type="InterPro" id="IPR009003">
    <property type="entry name" value="Peptidase_S1_PA"/>
</dbReference>
<dbReference type="Proteomes" id="UP000006727">
    <property type="component" value="Chromosome 19"/>
</dbReference>
<name>A0A2K1IY92_PHYPA</name>
<dbReference type="AlphaFoldDB" id="A0A2K1IY92"/>
<dbReference type="SUPFAM" id="SSF50494">
    <property type="entry name" value="Trypsin-like serine proteases"/>
    <property type="match status" value="1"/>
</dbReference>
<reference evidence="3" key="3">
    <citation type="submission" date="2020-12" db="UniProtKB">
        <authorList>
            <consortium name="EnsemblPlants"/>
        </authorList>
    </citation>
    <scope>IDENTIFICATION</scope>
</reference>
<evidence type="ECO:0000313" key="4">
    <source>
        <dbReference type="Proteomes" id="UP000006727"/>
    </source>
</evidence>
<dbReference type="PaxDb" id="3218-PP1S20_367V6.1"/>
<gene>
    <name evidence="3" type="primary">LOC112295914</name>
    <name evidence="2" type="ORF">PHYPA_024058</name>
</gene>
<sequence length="527" mass="56891">MGRETGKRKIGEAEPLKLPVASSMLPPVAVDRFGVINVLNTDKFGALRVLGESRPNVCRRINNTEESSTGSLTSFLQNMQGGKDWQRVDAILSTDGESTMSNNASEGVENEGTSSHLYDPSSQFSAPLCSTIQERTSNSSGAGRLPTMRFCPPPNHNAEGMQRESGLSPNGLTNLSAAGHSSDRRTNSGSFHPSHESRYSESDPPRAAASLPPPTVRSNVGSTALTSADSVDDQKVPTSPFIVAETLTRQSQDSTNSNPASARFSYRFASSGLQASLLERMEQRQREQDDQSHRADPRCGHVISPEDLIWGSVKQYCGMVLDKETKTLLGTAILVIPQDQQLAQQGSPFPKSAWVTCVKVVEGRAEVLIKNSKGAIHVAQLLLTSTALGLALFSVHVWPGTFALAFLRRVSGPSRLPHRLFVDVDRSDRVYVLGYEEPWESESGAVADVRVRPGRIVDAGRNTIVEIDFTTGQLGGSIDFPVGFRGGLVVRADGLLAGVVTGDLLANHRTKIDFCTAFNVYSLLAEL</sequence>
<feature type="region of interest" description="Disordered" evidence="1">
    <location>
        <begin position="95"/>
        <end position="121"/>
    </location>
</feature>
<reference evidence="2 4" key="1">
    <citation type="journal article" date="2008" name="Science">
        <title>The Physcomitrella genome reveals evolutionary insights into the conquest of land by plants.</title>
        <authorList>
            <person name="Rensing S."/>
            <person name="Lang D."/>
            <person name="Zimmer A."/>
            <person name="Terry A."/>
            <person name="Salamov A."/>
            <person name="Shapiro H."/>
            <person name="Nishiyama T."/>
            <person name="Perroud P.-F."/>
            <person name="Lindquist E."/>
            <person name="Kamisugi Y."/>
            <person name="Tanahashi T."/>
            <person name="Sakakibara K."/>
            <person name="Fujita T."/>
            <person name="Oishi K."/>
            <person name="Shin-I T."/>
            <person name="Kuroki Y."/>
            <person name="Toyoda A."/>
            <person name="Suzuki Y."/>
            <person name="Hashimoto A."/>
            <person name="Yamaguchi K."/>
            <person name="Sugano A."/>
            <person name="Kohara Y."/>
            <person name="Fujiyama A."/>
            <person name="Anterola A."/>
            <person name="Aoki S."/>
            <person name="Ashton N."/>
            <person name="Barbazuk W.B."/>
            <person name="Barker E."/>
            <person name="Bennetzen J."/>
            <person name="Bezanilla M."/>
            <person name="Blankenship R."/>
            <person name="Cho S.H."/>
            <person name="Dutcher S."/>
            <person name="Estelle M."/>
            <person name="Fawcett J.A."/>
            <person name="Gundlach H."/>
            <person name="Hanada K."/>
            <person name="Heyl A."/>
            <person name="Hicks K.A."/>
            <person name="Hugh J."/>
            <person name="Lohr M."/>
            <person name="Mayer K."/>
            <person name="Melkozernov A."/>
            <person name="Murata T."/>
            <person name="Nelson D."/>
            <person name="Pils B."/>
            <person name="Prigge M."/>
            <person name="Reiss B."/>
            <person name="Renner T."/>
            <person name="Rombauts S."/>
            <person name="Rushton P."/>
            <person name="Sanderfoot A."/>
            <person name="Schween G."/>
            <person name="Shiu S.-H."/>
            <person name="Stueber K."/>
            <person name="Theodoulou F.L."/>
            <person name="Tu H."/>
            <person name="Van de Peer Y."/>
            <person name="Verrier P.J."/>
            <person name="Waters E."/>
            <person name="Wood A."/>
            <person name="Yang L."/>
            <person name="Cove D."/>
            <person name="Cuming A."/>
            <person name="Hasebe M."/>
            <person name="Lucas S."/>
            <person name="Mishler D.B."/>
            <person name="Reski R."/>
            <person name="Grigoriev I."/>
            <person name="Quatrano R.S."/>
            <person name="Boore J.L."/>
        </authorList>
    </citation>
    <scope>NUCLEOTIDE SEQUENCE [LARGE SCALE GENOMIC DNA]</scope>
    <source>
        <strain evidence="3 4">cv. Gransden 2004</strain>
    </source>
</reference>
<feature type="compositionally biased region" description="Basic and acidic residues" evidence="1">
    <location>
        <begin position="193"/>
        <end position="204"/>
    </location>
</feature>
<dbReference type="EnsemblPlants" id="Pp3c19_12950V3.2">
    <property type="protein sequence ID" value="Pp3c19_12950V3.2"/>
    <property type="gene ID" value="Pp3c19_12950"/>
</dbReference>
<proteinExistence type="predicted"/>